<comment type="subunit">
    <text evidence="6">Component of the GINS complex.</text>
</comment>
<comment type="function">
    <text evidence="6">Required for correct functioning of the GINS complex, a complex that plays an essential role in the initiation of DNA replication, and progression of DNA replication forks. GINS complex seems to bind preferentially to single-stranded DNA.</text>
</comment>
<evidence type="ECO:0000313" key="8">
    <source>
        <dbReference type="EMBL" id="KIM72985.1"/>
    </source>
</evidence>
<dbReference type="EMBL" id="KN833098">
    <property type="protein sequence ID" value="KIM72985.1"/>
    <property type="molecule type" value="Genomic_DNA"/>
</dbReference>
<dbReference type="InterPro" id="IPR036224">
    <property type="entry name" value="GINS_bundle-like_dom_sf"/>
</dbReference>
<dbReference type="Proteomes" id="UP000054166">
    <property type="component" value="Unassembled WGS sequence"/>
</dbReference>
<evidence type="ECO:0000256" key="4">
    <source>
        <dbReference type="ARBA" id="ARBA00022705"/>
    </source>
</evidence>
<accession>A0A0C3EK33</accession>
<dbReference type="InParanoid" id="A0A0C3EK33"/>
<keyword evidence="5 6" id="KW-0539">Nucleus</keyword>
<dbReference type="Gene3D" id="1.20.58.1030">
    <property type="match status" value="1"/>
</dbReference>
<dbReference type="GO" id="GO:1902983">
    <property type="term" value="P:DNA strand elongation involved in mitotic DNA replication"/>
    <property type="evidence" value="ECO:0007669"/>
    <property type="project" value="TreeGrafter"/>
</dbReference>
<evidence type="ECO:0000256" key="3">
    <source>
        <dbReference type="ARBA" id="ARBA00015143"/>
    </source>
</evidence>
<evidence type="ECO:0000256" key="1">
    <source>
        <dbReference type="ARBA" id="ARBA00004123"/>
    </source>
</evidence>
<name>A0A0C3EK33_PILCF</name>
<evidence type="ECO:0000313" key="9">
    <source>
        <dbReference type="Proteomes" id="UP000054166"/>
    </source>
</evidence>
<keyword evidence="9" id="KW-1185">Reference proteome</keyword>
<proteinExistence type="inferred from homology"/>
<feature type="domain" description="GINS subunit" evidence="7">
    <location>
        <begin position="61"/>
        <end position="132"/>
    </location>
</feature>
<dbReference type="OrthoDB" id="10252587at2759"/>
<comment type="similarity">
    <text evidence="2 6">Belongs to the GINS1/PSF1 family.</text>
</comment>
<evidence type="ECO:0000256" key="2">
    <source>
        <dbReference type="ARBA" id="ARBA00006677"/>
    </source>
</evidence>
<dbReference type="CDD" id="cd11710">
    <property type="entry name" value="GINS_A_psf1"/>
    <property type="match status" value="1"/>
</dbReference>
<evidence type="ECO:0000256" key="5">
    <source>
        <dbReference type="ARBA" id="ARBA00023242"/>
    </source>
</evidence>
<dbReference type="HOGENOM" id="CLU_079191_0_0_1"/>
<keyword evidence="4 6" id="KW-0235">DNA replication</keyword>
<evidence type="ECO:0000259" key="7">
    <source>
        <dbReference type="Pfam" id="PF05916"/>
    </source>
</evidence>
<dbReference type="AlphaFoldDB" id="A0A0C3EK33"/>
<dbReference type="InterPro" id="IPR021151">
    <property type="entry name" value="GINS_A"/>
</dbReference>
<comment type="subcellular location">
    <subcellularLocation>
        <location evidence="1 6">Nucleus</location>
    </subcellularLocation>
</comment>
<organism evidence="8 9">
    <name type="scientific">Piloderma croceum (strain F 1598)</name>
    <dbReference type="NCBI Taxonomy" id="765440"/>
    <lineage>
        <taxon>Eukaryota</taxon>
        <taxon>Fungi</taxon>
        <taxon>Dikarya</taxon>
        <taxon>Basidiomycota</taxon>
        <taxon>Agaricomycotina</taxon>
        <taxon>Agaricomycetes</taxon>
        <taxon>Agaricomycetidae</taxon>
        <taxon>Atheliales</taxon>
        <taxon>Atheliaceae</taxon>
        <taxon>Piloderma</taxon>
    </lineage>
</organism>
<reference evidence="8 9" key="1">
    <citation type="submission" date="2014-04" db="EMBL/GenBank/DDBJ databases">
        <authorList>
            <consortium name="DOE Joint Genome Institute"/>
            <person name="Kuo A."/>
            <person name="Tarkka M."/>
            <person name="Buscot F."/>
            <person name="Kohler A."/>
            <person name="Nagy L.G."/>
            <person name="Floudas D."/>
            <person name="Copeland A."/>
            <person name="Barry K.W."/>
            <person name="Cichocki N."/>
            <person name="Veneault-Fourrey C."/>
            <person name="LaButti K."/>
            <person name="Lindquist E.A."/>
            <person name="Lipzen A."/>
            <person name="Lundell T."/>
            <person name="Morin E."/>
            <person name="Murat C."/>
            <person name="Sun H."/>
            <person name="Tunlid A."/>
            <person name="Henrissat B."/>
            <person name="Grigoriev I.V."/>
            <person name="Hibbett D.S."/>
            <person name="Martin F."/>
            <person name="Nordberg H.P."/>
            <person name="Cantor M.N."/>
            <person name="Hua S.X."/>
        </authorList>
    </citation>
    <scope>NUCLEOTIDE SEQUENCE [LARGE SCALE GENOMIC DNA]</scope>
    <source>
        <strain evidence="8 9">F 1598</strain>
    </source>
</reference>
<dbReference type="Pfam" id="PF05916">
    <property type="entry name" value="Sld5"/>
    <property type="match status" value="1"/>
</dbReference>
<evidence type="ECO:0000256" key="6">
    <source>
        <dbReference type="RuleBase" id="RU368085"/>
    </source>
</evidence>
<dbReference type="InterPro" id="IPR005339">
    <property type="entry name" value="GINS_Psf1"/>
</dbReference>
<dbReference type="GO" id="GO:0000811">
    <property type="term" value="C:GINS complex"/>
    <property type="evidence" value="ECO:0007669"/>
    <property type="project" value="UniProtKB-UniRule"/>
</dbReference>
<protein>
    <recommendedName>
        <fullName evidence="3 6">DNA replication complex GINS protein PSF1</fullName>
    </recommendedName>
</protein>
<gene>
    <name evidence="8" type="ORF">PILCRDRAFT_829458</name>
</gene>
<dbReference type="FunCoup" id="A0A0C3EK33">
    <property type="interactions" value="214"/>
</dbReference>
<dbReference type="STRING" id="765440.A0A0C3EK33"/>
<dbReference type="PANTHER" id="PTHR12914">
    <property type="entry name" value="PARTNER OF SLD5"/>
    <property type="match status" value="1"/>
</dbReference>
<sequence>MSDTRQFGDLAIQLVTESRRSTLTDTLLKYNDNLVRQIIREQRDLEKLMQTLIDTDAVSPSLLIYQTAIVRNKRCLLAYHMHRMDRLRDMYWACGCALPHILSNAPLRSKLSPHEVDYLRQYNASTMAFRASFSSNNDDLVWVKKDCGTIHTELGAIDFKKGQRFMVRRADIEHLIVQGYLEEV</sequence>
<reference evidence="9" key="2">
    <citation type="submission" date="2015-01" db="EMBL/GenBank/DDBJ databases">
        <title>Evolutionary Origins and Diversification of the Mycorrhizal Mutualists.</title>
        <authorList>
            <consortium name="DOE Joint Genome Institute"/>
            <consortium name="Mycorrhizal Genomics Consortium"/>
            <person name="Kohler A."/>
            <person name="Kuo A."/>
            <person name="Nagy L.G."/>
            <person name="Floudas D."/>
            <person name="Copeland A."/>
            <person name="Barry K.W."/>
            <person name="Cichocki N."/>
            <person name="Veneault-Fourrey C."/>
            <person name="LaButti K."/>
            <person name="Lindquist E.A."/>
            <person name="Lipzen A."/>
            <person name="Lundell T."/>
            <person name="Morin E."/>
            <person name="Murat C."/>
            <person name="Riley R."/>
            <person name="Ohm R."/>
            <person name="Sun H."/>
            <person name="Tunlid A."/>
            <person name="Henrissat B."/>
            <person name="Grigoriev I.V."/>
            <person name="Hibbett D.S."/>
            <person name="Martin F."/>
        </authorList>
    </citation>
    <scope>NUCLEOTIDE SEQUENCE [LARGE SCALE GENOMIC DNA]</scope>
    <source>
        <strain evidence="9">F 1598</strain>
    </source>
</reference>
<dbReference type="SUPFAM" id="SSF158573">
    <property type="entry name" value="GINS helical bundle-like"/>
    <property type="match status" value="1"/>
</dbReference>
<dbReference type="PANTHER" id="PTHR12914:SF2">
    <property type="entry name" value="DNA REPLICATION COMPLEX GINS PROTEIN PSF1"/>
    <property type="match status" value="1"/>
</dbReference>